<proteinExistence type="predicted"/>
<dbReference type="OrthoDB" id="687730at2759"/>
<dbReference type="SMART" id="SM00327">
    <property type="entry name" value="VWA"/>
    <property type="match status" value="1"/>
</dbReference>
<protein>
    <recommendedName>
        <fullName evidence="1">VWFA domain-containing protein</fullName>
    </recommendedName>
</protein>
<dbReference type="AlphaFoldDB" id="A0A8S1SLH3"/>
<dbReference type="Pfam" id="PF13519">
    <property type="entry name" value="VWA_2"/>
    <property type="match status" value="1"/>
</dbReference>
<sequence>MISFNKYYQSLISNNDDIQQKYLQEIHDDEIPKQNKEIYYINNNPIDVKYGFNDKQSLLFEIHKNFPEQPDFKIGVDLIYLIDISQKINDETLEKIKQALQCLINYLDDKNRLCIIIYNNKADKLFSLIPLNEKNRQIIQKAIEQITLQQGNSNILNALLVANLCLKLRQFKNQITSVIIISQDDELPKNSYYFKQIFEKEIAFKLKIFLLLSKKHQSSTKIKKGEINKFQSYQIVNYVDQLSSFLCYYAFKLQQTVIMNLSIIVKSHKYCPIQISECEGGKFQYVNPYEIKITKNLISIGYNKAHLVCVQNSKISDLDKICEIEVSFQQISSNSLLKYSIPIYAQESNGIIDNSVIVQKYKYKSRSQMIEAILYYDPYRIQDCTEILKNYLSEVANLPDDIKQQLSVETKQFEDTLQKYYQQPLQQIPNPFIEIDDLRKKQKLECFFDKY</sequence>
<evidence type="ECO:0000259" key="1">
    <source>
        <dbReference type="PROSITE" id="PS50234"/>
    </source>
</evidence>
<dbReference type="Proteomes" id="UP000689195">
    <property type="component" value="Unassembled WGS sequence"/>
</dbReference>
<keyword evidence="3" id="KW-1185">Reference proteome</keyword>
<feature type="domain" description="VWFA" evidence="1">
    <location>
        <begin position="77"/>
        <end position="184"/>
    </location>
</feature>
<evidence type="ECO:0000313" key="2">
    <source>
        <dbReference type="EMBL" id="CAD8140650.1"/>
    </source>
</evidence>
<comment type="caution">
    <text evidence="2">The sequence shown here is derived from an EMBL/GenBank/DDBJ whole genome shotgun (WGS) entry which is preliminary data.</text>
</comment>
<name>A0A8S1SLH3_9CILI</name>
<evidence type="ECO:0000313" key="3">
    <source>
        <dbReference type="Proteomes" id="UP000689195"/>
    </source>
</evidence>
<gene>
    <name evidence="2" type="ORF">PPENT_87.1.T0090212</name>
</gene>
<dbReference type="InterPro" id="IPR002035">
    <property type="entry name" value="VWF_A"/>
</dbReference>
<dbReference type="PROSITE" id="PS50234">
    <property type="entry name" value="VWFA"/>
    <property type="match status" value="1"/>
</dbReference>
<reference evidence="2" key="1">
    <citation type="submission" date="2021-01" db="EMBL/GenBank/DDBJ databases">
        <authorList>
            <consortium name="Genoscope - CEA"/>
            <person name="William W."/>
        </authorList>
    </citation>
    <scope>NUCLEOTIDE SEQUENCE</scope>
</reference>
<accession>A0A8S1SLH3</accession>
<dbReference type="EMBL" id="CAJJDO010000009">
    <property type="protein sequence ID" value="CAD8140650.1"/>
    <property type="molecule type" value="Genomic_DNA"/>
</dbReference>
<organism evidence="2 3">
    <name type="scientific">Paramecium pentaurelia</name>
    <dbReference type="NCBI Taxonomy" id="43138"/>
    <lineage>
        <taxon>Eukaryota</taxon>
        <taxon>Sar</taxon>
        <taxon>Alveolata</taxon>
        <taxon>Ciliophora</taxon>
        <taxon>Intramacronucleata</taxon>
        <taxon>Oligohymenophorea</taxon>
        <taxon>Peniculida</taxon>
        <taxon>Parameciidae</taxon>
        <taxon>Paramecium</taxon>
    </lineage>
</organism>